<dbReference type="SUPFAM" id="SSF69255">
    <property type="entry name" value="gp5 N-terminal domain-like"/>
    <property type="match status" value="1"/>
</dbReference>
<keyword evidence="3" id="KW-0964">Secreted</keyword>
<dbReference type="Proteomes" id="UP000036338">
    <property type="component" value="Unassembled WGS sequence"/>
</dbReference>
<dbReference type="PANTHER" id="PTHR32305:SF15">
    <property type="entry name" value="PROTEIN RHSA-RELATED"/>
    <property type="match status" value="1"/>
</dbReference>
<comment type="subcellular location">
    <subcellularLocation>
        <location evidence="1">Secreted</location>
    </subcellularLocation>
</comment>
<dbReference type="NCBIfam" id="TIGR01646">
    <property type="entry name" value="vgr_GE"/>
    <property type="match status" value="1"/>
</dbReference>
<reference evidence="7 8" key="1">
    <citation type="submission" date="2015-05" db="EMBL/GenBank/DDBJ databases">
        <title>Draft genome of Burkholderia cepacia LK29.</title>
        <authorList>
            <person name="Chan X.Y."/>
        </authorList>
    </citation>
    <scope>NUCLEOTIDE SEQUENCE [LARGE SCALE GENOMIC DNA]</scope>
    <source>
        <strain evidence="7 8">LK29</strain>
    </source>
</reference>
<dbReference type="InterPro" id="IPR006531">
    <property type="entry name" value="Gp5/Vgr_OB"/>
</dbReference>
<feature type="domain" description="Putative type VI secretion system Rhs element associated Vgr" evidence="6">
    <location>
        <begin position="528"/>
        <end position="636"/>
    </location>
</feature>
<dbReference type="RefSeq" id="WP_048243039.1">
    <property type="nucleotide sequence ID" value="NZ_LDWR01000006.1"/>
</dbReference>
<dbReference type="Gene3D" id="2.40.50.230">
    <property type="entry name" value="Gp5 N-terminal domain"/>
    <property type="match status" value="1"/>
</dbReference>
<protein>
    <submittedName>
        <fullName evidence="7">Type IV secretion protein Rhs</fullName>
    </submittedName>
</protein>
<dbReference type="EMBL" id="LDWR01000006">
    <property type="protein sequence ID" value="KML62533.1"/>
    <property type="molecule type" value="Genomic_DNA"/>
</dbReference>
<evidence type="ECO:0000313" key="7">
    <source>
        <dbReference type="EMBL" id="KML62533.1"/>
    </source>
</evidence>
<dbReference type="Gene3D" id="2.30.110.50">
    <property type="match status" value="1"/>
</dbReference>
<dbReference type="Pfam" id="PF05954">
    <property type="entry name" value="Phage_GPD"/>
    <property type="match status" value="1"/>
</dbReference>
<dbReference type="PATRIC" id="fig|292.27.peg.7103"/>
<dbReference type="InterPro" id="IPR037026">
    <property type="entry name" value="Vgr_OB-fold_dom_sf"/>
</dbReference>
<dbReference type="PANTHER" id="PTHR32305">
    <property type="match status" value="1"/>
</dbReference>
<dbReference type="Gene3D" id="4.10.220.110">
    <property type="match status" value="1"/>
</dbReference>
<dbReference type="InterPro" id="IPR017847">
    <property type="entry name" value="T6SS_RhsGE_Vgr_subset"/>
</dbReference>
<dbReference type="GO" id="GO:0005576">
    <property type="term" value="C:extracellular region"/>
    <property type="evidence" value="ECO:0007669"/>
    <property type="project" value="UniProtKB-SubCell"/>
</dbReference>
<dbReference type="InterPro" id="IPR006533">
    <property type="entry name" value="T6SS_Vgr_RhsGE"/>
</dbReference>
<proteinExistence type="inferred from homology"/>
<dbReference type="InterPro" id="IPR018769">
    <property type="entry name" value="VgrG2_DUF2345"/>
</dbReference>
<accession>A0A0J5XFG0</accession>
<evidence type="ECO:0000313" key="8">
    <source>
        <dbReference type="Proteomes" id="UP000036338"/>
    </source>
</evidence>
<dbReference type="SUPFAM" id="SSF69279">
    <property type="entry name" value="Phage tail proteins"/>
    <property type="match status" value="2"/>
</dbReference>
<evidence type="ECO:0000259" key="6">
    <source>
        <dbReference type="Pfam" id="PF13296"/>
    </source>
</evidence>
<dbReference type="Gene3D" id="3.55.50.10">
    <property type="entry name" value="Baseplate protein-like domains"/>
    <property type="match status" value="1"/>
</dbReference>
<gene>
    <name evidence="7" type="ORF">VL15_02990</name>
</gene>
<dbReference type="InterPro" id="IPR028244">
    <property type="entry name" value="T6SS_Rhs_Vgr_dom"/>
</dbReference>
<evidence type="ECO:0000256" key="1">
    <source>
        <dbReference type="ARBA" id="ARBA00004613"/>
    </source>
</evidence>
<evidence type="ECO:0000259" key="5">
    <source>
        <dbReference type="Pfam" id="PF10106"/>
    </source>
</evidence>
<name>A0A0J5XFG0_BURCE</name>
<sequence>MSILIQARTLSISGAALPTYGMDALPVFVPVRLRGTETIGRLDECRYLITLRTDDAYAFSPSVTSNLDLDKVVGTEVTLSIRLEGKGQFKPGLAGNAGLGNIGAGTREITGLVVAARIAGQDRDSILYELELRPWLYRATLTQDCRLFQDMTVVDITDAVLSKYPYTVEKRLVGVFRGIYPKRDMQRQALESDWTFLQRLWEEWGIWWWFEHDNGHHRLILCDTIGGHHPHGAAYETLRYLPPDSKRIDEEHIHALSVTSRLTAGRVTVTDYDYTRPRAMLAATEENPRGTASADGEIYAWGDYSQPLAGAQGLSGQPNDTDREARHFARVQLEAQRCAGLRAHGEGNLRGLTVGRTFILTGYPQQSANREYVVVSCTLDIEEIGNRAGSAQTYRVDTQFELLPANEPFRLKRSVDKPVLSGPEKAIVVGPAGQEVWTDQYGRVKVQFEWDREGKHDEHAGIWLRVLSPWQGVDMGATFIPRIGHEVVVSHYYGDPDLPVIVGSAVNAFRQPALDLPANHAVTVLRGREFHGTTSGHVAIDDTQGQIQTQIASDAGTSQLSLGNIRRIVKKKGREDARGKGFDLRTDYWGVMRALRGLFVTTDGQAGGPGHAKDAHEAVSRLALAHELQEVLSRLAQKHEAQRHDRDQSDVARAIKARNDAIRGKPSGGEHDFPELTEADMVLAGAAGISLAAERNVHIAGNEDIAVTSGRHVGLAVGRSLFASVANAFSLFVHKAGMKLIAAAGKVRIEAQTDGIDVTAKQSVSITSTTDSIHLHAAKEIVLHAGSTELRINNQGYVVRTAGEHTVYAGSHQTDAPKIRPMHLPITPGNPGQFAAHFVLMEHASGFALPHQPYRVTLDNGRVIEGVSNERGETSLITDHDVTFGSVELLAASDPDKIIAVNHAAVVRDNTMPYTAAAPNADKRTAKIRGKTVSTPEQGATSEDQPPLFATCDPLNFGLRFHHFIDGAKQGDVPGNRPRNDVVYPVTKTYTAAIKEALRKIEWSKFSASGGGISTQLKNQIAIAVFGVLNTALRTGPFGLPDGDVGDGSTSNGVLPQIAIVDALEGQARYNMRPDVSAAFNAKNWTILIQESEIMKILVAEKDPTDLDGTLKAFSDTLYHEARHCQQTFWMMALLQQHPNDYSMLAQAMMAYEDNTQKAVLRVAEKSKIHDDNRVMLGLHRMLIFHYYWMISYIQNQVGGTYVKSDVPIAQAEVCKLLRVSPETAAKMASFKDGYRSQLHEEDAYACAGVVQDYWDRPDRALVFNPGTCTGAYSESLRATGGGV</sequence>
<organism evidence="7 8">
    <name type="scientific">Burkholderia cepacia</name>
    <name type="common">Pseudomonas cepacia</name>
    <dbReference type="NCBI Taxonomy" id="292"/>
    <lineage>
        <taxon>Bacteria</taxon>
        <taxon>Pseudomonadati</taxon>
        <taxon>Pseudomonadota</taxon>
        <taxon>Betaproteobacteria</taxon>
        <taxon>Burkholderiales</taxon>
        <taxon>Burkholderiaceae</taxon>
        <taxon>Burkholderia</taxon>
        <taxon>Burkholderia cepacia complex</taxon>
    </lineage>
</organism>
<dbReference type="InterPro" id="IPR050708">
    <property type="entry name" value="T6SS_VgrG/RHS"/>
</dbReference>
<feature type="domain" description="Gp5/Type VI secretion system Vgr protein OB-fold" evidence="4">
    <location>
        <begin position="439"/>
        <end position="504"/>
    </location>
</feature>
<dbReference type="Pfam" id="PF04717">
    <property type="entry name" value="Phage_base_V"/>
    <property type="match status" value="1"/>
</dbReference>
<comment type="caution">
    <text evidence="7">The sequence shown here is derived from an EMBL/GenBank/DDBJ whole genome shotgun (WGS) entry which is preliminary data.</text>
</comment>
<evidence type="ECO:0000259" key="4">
    <source>
        <dbReference type="Pfam" id="PF04717"/>
    </source>
</evidence>
<dbReference type="Pfam" id="PF10106">
    <property type="entry name" value="DUF2345"/>
    <property type="match status" value="1"/>
</dbReference>
<dbReference type="Pfam" id="PF13296">
    <property type="entry name" value="T6SS_Vgr"/>
    <property type="match status" value="1"/>
</dbReference>
<dbReference type="NCBIfam" id="TIGR03361">
    <property type="entry name" value="VI_Rhs_Vgr"/>
    <property type="match status" value="1"/>
</dbReference>
<evidence type="ECO:0000256" key="3">
    <source>
        <dbReference type="ARBA" id="ARBA00022525"/>
    </source>
</evidence>
<evidence type="ECO:0000256" key="2">
    <source>
        <dbReference type="ARBA" id="ARBA00005558"/>
    </source>
</evidence>
<feature type="domain" description="DUF2345" evidence="5">
    <location>
        <begin position="669"/>
        <end position="818"/>
    </location>
</feature>
<comment type="similarity">
    <text evidence="2">Belongs to the VgrG protein family.</text>
</comment>